<reference evidence="1 2" key="1">
    <citation type="journal article" date="2021" name="J. Biosci. Bioeng.">
        <title>Identification and characterization of a chc gene cluster responsible for the aromatization pathway of cyclohexanecarboxylate degradation in Sinomonas cyclohexanicum ATCC 51369.</title>
        <authorList>
            <person name="Yamamoto T."/>
            <person name="Hasegawa Y."/>
            <person name="Lau P.C.K."/>
            <person name="Iwaki H."/>
        </authorList>
    </citation>
    <scope>NUCLEOTIDE SEQUENCE [LARGE SCALE GENOMIC DNA]</scope>
    <source>
        <strain evidence="1 2">ATCC 51369</strain>
    </source>
</reference>
<name>A0ABN6FJT7_SINCY</name>
<evidence type="ECO:0000313" key="2">
    <source>
        <dbReference type="Proteomes" id="UP001319861"/>
    </source>
</evidence>
<sequence>MKRRRQEPSNAIPEHLRVGSSLQLASFDEWLRQRLAFMSEVGRDGLLALGTSPVEWVIECVEVRKAVKG</sequence>
<gene>
    <name evidence="1" type="ORF">SCMU_27810</name>
</gene>
<keyword evidence="2" id="KW-1185">Reference proteome</keyword>
<accession>A0ABN6FJT7</accession>
<dbReference type="EMBL" id="AP024525">
    <property type="protein sequence ID" value="BCT76939.1"/>
    <property type="molecule type" value="Genomic_DNA"/>
</dbReference>
<protein>
    <submittedName>
        <fullName evidence="1">Uncharacterized protein</fullName>
    </submittedName>
</protein>
<organism evidence="1 2">
    <name type="scientific">Sinomonas cyclohexanicum</name>
    <name type="common">Corynebacterium cyclohexanicum</name>
    <dbReference type="NCBI Taxonomy" id="322009"/>
    <lineage>
        <taxon>Bacteria</taxon>
        <taxon>Bacillati</taxon>
        <taxon>Actinomycetota</taxon>
        <taxon>Actinomycetes</taxon>
        <taxon>Micrococcales</taxon>
        <taxon>Micrococcaceae</taxon>
        <taxon>Sinomonas</taxon>
    </lineage>
</organism>
<proteinExistence type="predicted"/>
<dbReference type="Proteomes" id="UP001319861">
    <property type="component" value="Chromosome"/>
</dbReference>
<evidence type="ECO:0000313" key="1">
    <source>
        <dbReference type="EMBL" id="BCT76939.1"/>
    </source>
</evidence>